<dbReference type="AlphaFoldDB" id="A0A3B0UF21"/>
<protein>
    <submittedName>
        <fullName evidence="1">Uncharacterized protein</fullName>
    </submittedName>
</protein>
<feature type="non-terminal residue" evidence="1">
    <location>
        <position position="1"/>
    </location>
</feature>
<dbReference type="Gene3D" id="3.30.950.30">
    <property type="entry name" value="Schlafen, AAA domain"/>
    <property type="match status" value="1"/>
</dbReference>
<proteinExistence type="predicted"/>
<organism evidence="1">
    <name type="scientific">hydrothermal vent metagenome</name>
    <dbReference type="NCBI Taxonomy" id="652676"/>
    <lineage>
        <taxon>unclassified sequences</taxon>
        <taxon>metagenomes</taxon>
        <taxon>ecological metagenomes</taxon>
    </lineage>
</organism>
<name>A0A3B0UF21_9ZZZZ</name>
<dbReference type="EMBL" id="UOET01000385">
    <property type="protein sequence ID" value="VAW29585.1"/>
    <property type="molecule type" value="Genomic_DNA"/>
</dbReference>
<gene>
    <name evidence="1" type="ORF">MNBD_BACTEROID07-1381</name>
</gene>
<reference evidence="1" key="1">
    <citation type="submission" date="2018-06" db="EMBL/GenBank/DDBJ databases">
        <authorList>
            <person name="Zhirakovskaya E."/>
        </authorList>
    </citation>
    <scope>NUCLEOTIDE SEQUENCE</scope>
</reference>
<sequence length="77" mass="8928">NQFGISFSTAHLEITFPEVKGKTLCAIRVMSSHHPLYLKTKNKNGNEIEKFYVRMGNASQEISSLHEIQQYIKNRFK</sequence>
<accession>A0A3B0UF21</accession>
<evidence type="ECO:0000313" key="1">
    <source>
        <dbReference type="EMBL" id="VAW29585.1"/>
    </source>
</evidence>
<dbReference type="InterPro" id="IPR038461">
    <property type="entry name" value="Schlafen_AlbA_2_dom_sf"/>
</dbReference>